<evidence type="ECO:0000256" key="2">
    <source>
        <dbReference type="ARBA" id="ARBA00022448"/>
    </source>
</evidence>
<feature type="transmembrane region" description="Helical" evidence="8">
    <location>
        <begin position="150"/>
        <end position="171"/>
    </location>
</feature>
<keyword evidence="4 8" id="KW-0812">Transmembrane</keyword>
<keyword evidence="5" id="KW-0029">Amino-acid transport</keyword>
<evidence type="ECO:0000313" key="10">
    <source>
        <dbReference type="EMBL" id="WFM82750.1"/>
    </source>
</evidence>
<keyword evidence="6 8" id="KW-1133">Transmembrane helix</keyword>
<dbReference type="PANTHER" id="PTHR43495">
    <property type="entry name" value="GABA PERMEASE"/>
    <property type="match status" value="1"/>
</dbReference>
<protein>
    <submittedName>
        <fullName evidence="10">Amino acid permease</fullName>
    </submittedName>
</protein>
<dbReference type="Gene3D" id="1.20.1740.10">
    <property type="entry name" value="Amino acid/polyamine transporter I"/>
    <property type="match status" value="1"/>
</dbReference>
<evidence type="ECO:0000313" key="11">
    <source>
        <dbReference type="Proteomes" id="UP001215216"/>
    </source>
</evidence>
<evidence type="ECO:0000256" key="6">
    <source>
        <dbReference type="ARBA" id="ARBA00022989"/>
    </source>
</evidence>
<feature type="transmembrane region" description="Helical" evidence="8">
    <location>
        <begin position="274"/>
        <end position="299"/>
    </location>
</feature>
<dbReference type="InterPro" id="IPR004841">
    <property type="entry name" value="AA-permease/SLC12A_dom"/>
</dbReference>
<dbReference type="Pfam" id="PF00324">
    <property type="entry name" value="AA_permease"/>
    <property type="match status" value="1"/>
</dbReference>
<dbReference type="PIRSF" id="PIRSF006060">
    <property type="entry name" value="AA_transporter"/>
    <property type="match status" value="1"/>
</dbReference>
<evidence type="ECO:0000256" key="3">
    <source>
        <dbReference type="ARBA" id="ARBA00022475"/>
    </source>
</evidence>
<evidence type="ECO:0000256" key="7">
    <source>
        <dbReference type="ARBA" id="ARBA00023136"/>
    </source>
</evidence>
<gene>
    <name evidence="10" type="ORF">P7079_04905</name>
</gene>
<keyword evidence="3" id="KW-1003">Cell membrane</keyword>
<evidence type="ECO:0000256" key="1">
    <source>
        <dbReference type="ARBA" id="ARBA00004651"/>
    </source>
</evidence>
<feature type="transmembrane region" description="Helical" evidence="8">
    <location>
        <begin position="41"/>
        <end position="63"/>
    </location>
</feature>
<evidence type="ECO:0000259" key="9">
    <source>
        <dbReference type="Pfam" id="PF00324"/>
    </source>
</evidence>
<keyword evidence="11" id="KW-1185">Reference proteome</keyword>
<dbReference type="Proteomes" id="UP001215216">
    <property type="component" value="Chromosome"/>
</dbReference>
<sequence length="486" mass="52849">MELQRSLSNRHVQLIAIGGAIGTGLFMGSGKTISTAGPSVLLVYAIIGFVLFFIMRAMGELLLSREGYHTFSDFIADILGPTAGFVVGWTYWLCWIVTATAEVIAVAGYTHFWWPNLPLWIPALIMVGIIFLLNSLTVKAFGETEFWFSLIKIAAIIALIIMGFVLAFSHFTSPDGTVAGVSNLWSDSRGNVSLFPHGIAGFFGGFQLAIFSFIGIELVGTTAGEAKDPHVTLPKAINSIPLRILLFYILALGAIMMVTPWYDVDPELSPFVNLFSLVGITAAASVVNFVVITSAASSCNSGVYSTSRMAYALARNGQAPSGLAALSRRFIPEKSLMISCAILLTSIPLMATGGTVMEVFTMVTSVSSLLFIFVWVMIVWAYLVYRHRRPADHDTSGFTLPGGRVSAVGVLLFVVFLMVILAQDFLTLMAIIFSFVWVGVIWIAATYVMRKGVGARVAHKHKAKVQAEYEEAAKYRASISHLTQRH</sequence>
<feature type="transmembrane region" description="Helical" evidence="8">
    <location>
        <begin position="84"/>
        <end position="107"/>
    </location>
</feature>
<evidence type="ECO:0000256" key="8">
    <source>
        <dbReference type="SAM" id="Phobius"/>
    </source>
</evidence>
<feature type="transmembrane region" description="Helical" evidence="8">
    <location>
        <begin position="405"/>
        <end position="422"/>
    </location>
</feature>
<evidence type="ECO:0000256" key="5">
    <source>
        <dbReference type="ARBA" id="ARBA00022970"/>
    </source>
</evidence>
<feature type="transmembrane region" description="Helical" evidence="8">
    <location>
        <begin position="194"/>
        <end position="219"/>
    </location>
</feature>
<dbReference type="PANTHER" id="PTHR43495:SF2">
    <property type="entry name" value="D-SERINE_D-ALANINE_GLYCINE TRANSPORTER"/>
    <property type="match status" value="1"/>
</dbReference>
<dbReference type="EMBL" id="CP121208">
    <property type="protein sequence ID" value="WFM82750.1"/>
    <property type="molecule type" value="Genomic_DNA"/>
</dbReference>
<organism evidence="10 11">
    <name type="scientific">Arcanobacterium canis</name>
    <dbReference type="NCBI Taxonomy" id="999183"/>
    <lineage>
        <taxon>Bacteria</taxon>
        <taxon>Bacillati</taxon>
        <taxon>Actinomycetota</taxon>
        <taxon>Actinomycetes</taxon>
        <taxon>Actinomycetales</taxon>
        <taxon>Actinomycetaceae</taxon>
        <taxon>Arcanobacterium</taxon>
    </lineage>
</organism>
<reference evidence="10 11" key="1">
    <citation type="submission" date="2023-03" db="EMBL/GenBank/DDBJ databases">
        <title>Complete genome of Arcanobacterium canis strain DSM 25104 isolated in 2010 from a canine otitis externa in Germany.</title>
        <authorList>
            <person name="Borowiak M."/>
            <person name="Kreitlow A."/>
            <person name="Malorny B."/>
            <person name="Laemmler C."/>
            <person name="Prenger-Berninghoff E."/>
            <person name="Ploetz M."/>
            <person name="Abdulmawjood A."/>
        </authorList>
    </citation>
    <scope>NUCLEOTIDE SEQUENCE [LARGE SCALE GENOMIC DNA]</scope>
    <source>
        <strain evidence="10 11">DSM 25104</strain>
    </source>
</reference>
<feature type="transmembrane region" description="Helical" evidence="8">
    <location>
        <begin position="336"/>
        <end position="356"/>
    </location>
</feature>
<accession>A0ABY8FW48</accession>
<comment type="subcellular location">
    <subcellularLocation>
        <location evidence="1">Cell membrane</location>
        <topology evidence="1">Multi-pass membrane protein</topology>
    </subcellularLocation>
</comment>
<evidence type="ECO:0000256" key="4">
    <source>
        <dbReference type="ARBA" id="ARBA00022692"/>
    </source>
</evidence>
<keyword evidence="7 8" id="KW-0472">Membrane</keyword>
<feature type="transmembrane region" description="Helical" evidence="8">
    <location>
        <begin position="119"/>
        <end position="138"/>
    </location>
</feature>
<feature type="domain" description="Amino acid permease/ SLC12A" evidence="9">
    <location>
        <begin position="11"/>
        <end position="450"/>
    </location>
</feature>
<feature type="transmembrane region" description="Helical" evidence="8">
    <location>
        <begin position="362"/>
        <end position="385"/>
    </location>
</feature>
<keyword evidence="2" id="KW-0813">Transport</keyword>
<proteinExistence type="predicted"/>
<name>A0ABY8FW48_9ACTO</name>
<feature type="transmembrane region" description="Helical" evidence="8">
    <location>
        <begin position="12"/>
        <end position="29"/>
    </location>
</feature>
<dbReference type="RefSeq" id="WP_278012176.1">
    <property type="nucleotide sequence ID" value="NZ_CP121208.1"/>
</dbReference>
<feature type="transmembrane region" description="Helical" evidence="8">
    <location>
        <begin position="428"/>
        <end position="449"/>
    </location>
</feature>
<feature type="transmembrane region" description="Helical" evidence="8">
    <location>
        <begin position="240"/>
        <end position="262"/>
    </location>
</feature>